<dbReference type="InParanoid" id="A0A3N1HMH6"/>
<organism evidence="3 4">
    <name type="scientific">Pseudokineococcus lusitanus</name>
    <dbReference type="NCBI Taxonomy" id="763993"/>
    <lineage>
        <taxon>Bacteria</taxon>
        <taxon>Bacillati</taxon>
        <taxon>Actinomycetota</taxon>
        <taxon>Actinomycetes</taxon>
        <taxon>Kineosporiales</taxon>
        <taxon>Kineosporiaceae</taxon>
        <taxon>Pseudokineococcus</taxon>
    </lineage>
</organism>
<dbReference type="InterPro" id="IPR027417">
    <property type="entry name" value="P-loop_NTPase"/>
</dbReference>
<dbReference type="EMBL" id="RJKN01000003">
    <property type="protein sequence ID" value="ROP43704.1"/>
    <property type="molecule type" value="Genomic_DNA"/>
</dbReference>
<evidence type="ECO:0000313" key="4">
    <source>
        <dbReference type="Proteomes" id="UP000276232"/>
    </source>
</evidence>
<dbReference type="RefSeq" id="WP_158674221.1">
    <property type="nucleotide sequence ID" value="NZ_RJKN01000003.1"/>
</dbReference>
<evidence type="ECO:0000313" key="3">
    <source>
        <dbReference type="EMBL" id="ROP43704.1"/>
    </source>
</evidence>
<keyword evidence="2" id="KW-0472">Membrane</keyword>
<name>A0A3N1HMH6_9ACTN</name>
<dbReference type="PANTHER" id="PTHR32309">
    <property type="entry name" value="TYROSINE-PROTEIN KINASE"/>
    <property type="match status" value="1"/>
</dbReference>
<dbReference type="AlphaFoldDB" id="A0A3N1HMH6"/>
<dbReference type="SUPFAM" id="SSF52540">
    <property type="entry name" value="P-loop containing nucleoside triphosphate hydrolases"/>
    <property type="match status" value="1"/>
</dbReference>
<feature type="transmembrane region" description="Helical" evidence="2">
    <location>
        <begin position="226"/>
        <end position="247"/>
    </location>
</feature>
<protein>
    <submittedName>
        <fullName evidence="3">Mrp family chromosome partitioning ATPase</fullName>
    </submittedName>
</protein>
<keyword evidence="2" id="KW-1133">Transmembrane helix</keyword>
<gene>
    <name evidence="3" type="ORF">EDC03_1298</name>
</gene>
<keyword evidence="2" id="KW-0812">Transmembrane</keyword>
<keyword evidence="4" id="KW-1185">Reference proteome</keyword>
<sequence>MRGGKLTRLGAAQVALAAVVLAAVVGGVVGGLVGSSRPTTATATTLLALQQDPTVSGNADASLQGASDVSEGFLQTELVYLGSDQFLAQVEEEVGSELELEASRVTQSNVAQVSVTADSAAAATAGADAAAALYVDRRTTQATERLDAQASTVQEQLDGVLEQLDAAQASTVLPSDAGTTQALQGRYESLLTLSTNLAVARESAGQGVQVVQTAVLDEADGLSPTVVGVVLGALLGALLGAGAAALWRQSSSTVRGESDLAGAEAVLPPRLPHSAPGDLVPTATAATTPLARAAQRQSVQLLAGRDETLTAVVALVGAGPGAGTSTAALQHAAAMAGRGPVVLVCAGDVVPGTGASPASTLAGVDAGAPGLLDLARSGSVVTADDVARLRQATAVGDLSVLTAGTGTGSPADLEHLVNRGLVAALRATGADVVVDAPSLERSGAAPRLAAQADAVALVAGVGTTSRADVEVGLRALARADGAQPAVLVTEPRTGRRAAAPARPAGRPAAGARPAGDAGLGAELLEGRPSSTGGAR</sequence>
<proteinExistence type="predicted"/>
<dbReference type="PANTHER" id="PTHR32309:SF31">
    <property type="entry name" value="CAPSULAR EXOPOLYSACCHARIDE FAMILY"/>
    <property type="match status" value="1"/>
</dbReference>
<reference evidence="3 4" key="1">
    <citation type="journal article" date="2015" name="Stand. Genomic Sci.">
        <title>Genomic Encyclopedia of Bacterial and Archaeal Type Strains, Phase III: the genomes of soil and plant-associated and newly described type strains.</title>
        <authorList>
            <person name="Whitman W.B."/>
            <person name="Woyke T."/>
            <person name="Klenk H.P."/>
            <person name="Zhou Y."/>
            <person name="Lilburn T.G."/>
            <person name="Beck B.J."/>
            <person name="De Vos P."/>
            <person name="Vandamme P."/>
            <person name="Eisen J.A."/>
            <person name="Garrity G."/>
            <person name="Hugenholtz P."/>
            <person name="Kyrpides N.C."/>
        </authorList>
    </citation>
    <scope>NUCLEOTIDE SEQUENCE [LARGE SCALE GENOMIC DNA]</scope>
    <source>
        <strain evidence="3 4">CECT 7306</strain>
    </source>
</reference>
<evidence type="ECO:0000256" key="2">
    <source>
        <dbReference type="SAM" id="Phobius"/>
    </source>
</evidence>
<comment type="caution">
    <text evidence="3">The sequence shown here is derived from an EMBL/GenBank/DDBJ whole genome shotgun (WGS) entry which is preliminary data.</text>
</comment>
<evidence type="ECO:0000256" key="1">
    <source>
        <dbReference type="SAM" id="MobiDB-lite"/>
    </source>
</evidence>
<dbReference type="Gene3D" id="3.40.50.300">
    <property type="entry name" value="P-loop containing nucleotide triphosphate hydrolases"/>
    <property type="match status" value="1"/>
</dbReference>
<dbReference type="InterPro" id="IPR050445">
    <property type="entry name" value="Bact_polysacc_biosynth/exp"/>
</dbReference>
<accession>A0A3N1HMH6</accession>
<dbReference type="Proteomes" id="UP000276232">
    <property type="component" value="Unassembled WGS sequence"/>
</dbReference>
<feature type="region of interest" description="Disordered" evidence="1">
    <location>
        <begin position="491"/>
        <end position="535"/>
    </location>
</feature>
<feature type="compositionally biased region" description="Low complexity" evidence="1">
    <location>
        <begin position="496"/>
        <end position="523"/>
    </location>
</feature>